<dbReference type="EMBL" id="ML208267">
    <property type="protein sequence ID" value="TFK74576.1"/>
    <property type="molecule type" value="Genomic_DNA"/>
</dbReference>
<dbReference type="Proteomes" id="UP000308600">
    <property type="component" value="Unassembled WGS sequence"/>
</dbReference>
<proteinExistence type="predicted"/>
<accession>A0ACD3B9H4</accession>
<evidence type="ECO:0000313" key="2">
    <source>
        <dbReference type="Proteomes" id="UP000308600"/>
    </source>
</evidence>
<gene>
    <name evidence="1" type="ORF">BDN72DRAFT_759323</name>
</gene>
<reference evidence="1 2" key="1">
    <citation type="journal article" date="2019" name="Nat. Ecol. Evol.">
        <title>Megaphylogeny resolves global patterns of mushroom evolution.</title>
        <authorList>
            <person name="Varga T."/>
            <person name="Krizsan K."/>
            <person name="Foldi C."/>
            <person name="Dima B."/>
            <person name="Sanchez-Garcia M."/>
            <person name="Sanchez-Ramirez S."/>
            <person name="Szollosi G.J."/>
            <person name="Szarkandi J.G."/>
            <person name="Papp V."/>
            <person name="Albert L."/>
            <person name="Andreopoulos W."/>
            <person name="Angelini C."/>
            <person name="Antonin V."/>
            <person name="Barry K.W."/>
            <person name="Bougher N.L."/>
            <person name="Buchanan P."/>
            <person name="Buyck B."/>
            <person name="Bense V."/>
            <person name="Catcheside P."/>
            <person name="Chovatia M."/>
            <person name="Cooper J."/>
            <person name="Damon W."/>
            <person name="Desjardin D."/>
            <person name="Finy P."/>
            <person name="Geml J."/>
            <person name="Haridas S."/>
            <person name="Hughes K."/>
            <person name="Justo A."/>
            <person name="Karasinski D."/>
            <person name="Kautmanova I."/>
            <person name="Kiss B."/>
            <person name="Kocsube S."/>
            <person name="Kotiranta H."/>
            <person name="LaButti K.M."/>
            <person name="Lechner B.E."/>
            <person name="Liimatainen K."/>
            <person name="Lipzen A."/>
            <person name="Lukacs Z."/>
            <person name="Mihaltcheva S."/>
            <person name="Morgado L.N."/>
            <person name="Niskanen T."/>
            <person name="Noordeloos M.E."/>
            <person name="Ohm R.A."/>
            <person name="Ortiz-Santana B."/>
            <person name="Ovrebo C."/>
            <person name="Racz N."/>
            <person name="Riley R."/>
            <person name="Savchenko A."/>
            <person name="Shiryaev A."/>
            <person name="Soop K."/>
            <person name="Spirin V."/>
            <person name="Szebenyi C."/>
            <person name="Tomsovsky M."/>
            <person name="Tulloss R.E."/>
            <person name="Uehling J."/>
            <person name="Grigoriev I.V."/>
            <person name="Vagvolgyi C."/>
            <person name="Papp T."/>
            <person name="Martin F.M."/>
            <person name="Miettinen O."/>
            <person name="Hibbett D.S."/>
            <person name="Nagy L.G."/>
        </authorList>
    </citation>
    <scope>NUCLEOTIDE SEQUENCE [LARGE SCALE GENOMIC DNA]</scope>
    <source>
        <strain evidence="1 2">NL-1719</strain>
    </source>
</reference>
<name>A0ACD3B9H4_9AGAR</name>
<keyword evidence="2" id="KW-1185">Reference proteome</keyword>
<protein>
    <submittedName>
        <fullName evidence="1">Uncharacterized protein</fullName>
    </submittedName>
</protein>
<organism evidence="1 2">
    <name type="scientific">Pluteus cervinus</name>
    <dbReference type="NCBI Taxonomy" id="181527"/>
    <lineage>
        <taxon>Eukaryota</taxon>
        <taxon>Fungi</taxon>
        <taxon>Dikarya</taxon>
        <taxon>Basidiomycota</taxon>
        <taxon>Agaricomycotina</taxon>
        <taxon>Agaricomycetes</taxon>
        <taxon>Agaricomycetidae</taxon>
        <taxon>Agaricales</taxon>
        <taxon>Pluteineae</taxon>
        <taxon>Pluteaceae</taxon>
        <taxon>Pluteus</taxon>
    </lineage>
</organism>
<evidence type="ECO:0000313" key="1">
    <source>
        <dbReference type="EMBL" id="TFK74576.1"/>
    </source>
</evidence>
<sequence>MSRTSTLTFTAFRRPRSLSLALVSAKPPILALPSEVALDIFELALLENEPKILVVVSKEIQRVINTIIYRTVTLDNVRSIQLFHRTITSRSSAELAVLVKALAITWSPGFAQPATHRLILDIATICTGARTLVLPSFYNTSLRPTRTATSGRPVIRLDDPLQLTMQSFDAYTPQYLHTSSAMHAAAATPIHRFASITHLRICEPSDYWYSPKDILDSFGALPYLTHLQLSRRAEANEGNDVIFVDHIKEILQTRKTLKMLVVSVFAPTWWCEESVLESRIWQVLDELAVADSRLFGLVGRQGEWEKSWDGVRLRTPAPVSFWETVRLTPAVEVDACVDDATHF</sequence>